<dbReference type="InterPro" id="IPR000467">
    <property type="entry name" value="G_patch_dom"/>
</dbReference>
<dbReference type="STRING" id="215637.A0A4V1J5Q1"/>
<dbReference type="InterPro" id="IPR036236">
    <property type="entry name" value="Znf_C2H2_sf"/>
</dbReference>
<dbReference type="EMBL" id="ML002241">
    <property type="protein sequence ID" value="RKP39839.1"/>
    <property type="molecule type" value="Genomic_DNA"/>
</dbReference>
<dbReference type="PANTHER" id="PTHR47251:SF1">
    <property type="entry name" value="FINGER DOMAIN PROTEIN, PUTATIVE (AFU_ORTHOLOGUE AFUA_3G04180)-RELATED"/>
    <property type="match status" value="1"/>
</dbReference>
<sequence>MQEPSSPWSTSCSSNNIGYRLLAKQGWVQGTGLGARRQGRLEPVIVDLKGDVLGLGKAEQFDEYHAASTARPKASMAEILANATDQEREQRQLEHTNKRLIQQEVKANLAVFYCGLCDKQYHKAPEYEAHLSSYDHNHKKRFAEMRRSHPRPANADAQRDRERRREQKELERIQKAALQRTAGSVSVATDSSAASASTSPAVLPGKAPAPVAFGFKKKPSGPRAFNFNLSPKPS</sequence>
<dbReference type="InterPro" id="IPR013087">
    <property type="entry name" value="Znf_C2H2_type"/>
</dbReference>
<gene>
    <name evidence="4" type="ORF">BJ085DRAFT_33392</name>
</gene>
<dbReference type="GO" id="GO:0003676">
    <property type="term" value="F:nucleic acid binding"/>
    <property type="evidence" value="ECO:0007669"/>
    <property type="project" value="InterPro"/>
</dbReference>
<evidence type="ECO:0000313" key="4">
    <source>
        <dbReference type="EMBL" id="RKP39839.1"/>
    </source>
</evidence>
<evidence type="ECO:0000313" key="5">
    <source>
        <dbReference type="Proteomes" id="UP000268162"/>
    </source>
</evidence>
<name>A0A4V1J5Q1_9FUNG</name>
<feature type="region of interest" description="Disordered" evidence="2">
    <location>
        <begin position="143"/>
        <end position="234"/>
    </location>
</feature>
<evidence type="ECO:0000256" key="2">
    <source>
        <dbReference type="SAM" id="MobiDB-lite"/>
    </source>
</evidence>
<feature type="domain" description="G-patch" evidence="3">
    <location>
        <begin position="14"/>
        <end position="60"/>
    </location>
</feature>
<proteinExistence type="predicted"/>
<protein>
    <recommendedName>
        <fullName evidence="3">G-patch domain-containing protein</fullName>
    </recommendedName>
</protein>
<evidence type="ECO:0000259" key="3">
    <source>
        <dbReference type="PROSITE" id="PS50174"/>
    </source>
</evidence>
<feature type="compositionally biased region" description="Basic and acidic residues" evidence="2">
    <location>
        <begin position="157"/>
        <end position="174"/>
    </location>
</feature>
<keyword evidence="1" id="KW-0175">Coiled coil</keyword>
<dbReference type="Proteomes" id="UP000268162">
    <property type="component" value="Unassembled WGS sequence"/>
</dbReference>
<dbReference type="OrthoDB" id="4822at2759"/>
<organism evidence="4 5">
    <name type="scientific">Dimargaris cristalligena</name>
    <dbReference type="NCBI Taxonomy" id="215637"/>
    <lineage>
        <taxon>Eukaryota</taxon>
        <taxon>Fungi</taxon>
        <taxon>Fungi incertae sedis</taxon>
        <taxon>Zoopagomycota</taxon>
        <taxon>Kickxellomycotina</taxon>
        <taxon>Dimargaritomycetes</taxon>
        <taxon>Dimargaritales</taxon>
        <taxon>Dimargaritaceae</taxon>
        <taxon>Dimargaris</taxon>
    </lineage>
</organism>
<dbReference type="PROSITE" id="PS50174">
    <property type="entry name" value="G_PATCH"/>
    <property type="match status" value="1"/>
</dbReference>
<feature type="compositionally biased region" description="Low complexity" evidence="2">
    <location>
        <begin position="181"/>
        <end position="202"/>
    </location>
</feature>
<accession>A0A4V1J5Q1</accession>
<dbReference type="PROSITE" id="PS00028">
    <property type="entry name" value="ZINC_FINGER_C2H2_1"/>
    <property type="match status" value="1"/>
</dbReference>
<dbReference type="PANTHER" id="PTHR47251">
    <property type="entry name" value="FINGER DOMAIN PROTEIN, PUTATIVE (AFU_ORTHOLOGUE AFUA_3G04180)-RELATED"/>
    <property type="match status" value="1"/>
</dbReference>
<dbReference type="SUPFAM" id="SSF57667">
    <property type="entry name" value="beta-beta-alpha zinc fingers"/>
    <property type="match status" value="1"/>
</dbReference>
<dbReference type="SMART" id="SM00443">
    <property type="entry name" value="G_patch"/>
    <property type="match status" value="1"/>
</dbReference>
<keyword evidence="5" id="KW-1185">Reference proteome</keyword>
<reference evidence="5" key="1">
    <citation type="journal article" date="2018" name="Nat. Microbiol.">
        <title>Leveraging single-cell genomics to expand the fungal tree of life.</title>
        <authorList>
            <person name="Ahrendt S.R."/>
            <person name="Quandt C.A."/>
            <person name="Ciobanu D."/>
            <person name="Clum A."/>
            <person name="Salamov A."/>
            <person name="Andreopoulos B."/>
            <person name="Cheng J.F."/>
            <person name="Woyke T."/>
            <person name="Pelin A."/>
            <person name="Henrissat B."/>
            <person name="Reynolds N.K."/>
            <person name="Benny G.L."/>
            <person name="Smith M.E."/>
            <person name="James T.Y."/>
            <person name="Grigoriev I.V."/>
        </authorList>
    </citation>
    <scope>NUCLEOTIDE SEQUENCE [LARGE SCALE GENOMIC DNA]</scope>
    <source>
        <strain evidence="5">RSA 468</strain>
    </source>
</reference>
<feature type="coiled-coil region" evidence="1">
    <location>
        <begin position="76"/>
        <end position="103"/>
    </location>
</feature>
<dbReference type="Pfam" id="PF01585">
    <property type="entry name" value="G-patch"/>
    <property type="match status" value="1"/>
</dbReference>
<evidence type="ECO:0000256" key="1">
    <source>
        <dbReference type="SAM" id="Coils"/>
    </source>
</evidence>
<dbReference type="AlphaFoldDB" id="A0A4V1J5Q1"/>